<feature type="binding site" evidence="1">
    <location>
        <position position="59"/>
    </location>
    <ligand>
        <name>Mg(2+)</name>
        <dbReference type="ChEBI" id="CHEBI:18420"/>
        <label>1</label>
    </ligand>
</feature>
<dbReference type="OrthoDB" id="9806482at2"/>
<name>A0A418VJQ2_RHOPL</name>
<protein>
    <submittedName>
        <fullName evidence="2">ADP-ribosyl-[dinitrogen reductase] hydrolase</fullName>
        <ecNumber evidence="2">3.2.2.24</ecNumber>
    </submittedName>
</protein>
<evidence type="ECO:0000313" key="3">
    <source>
        <dbReference type="Proteomes" id="UP000285523"/>
    </source>
</evidence>
<dbReference type="EC" id="3.2.2.24" evidence="2"/>
<comment type="caution">
    <text evidence="2">The sequence shown here is derived from an EMBL/GenBank/DDBJ whole genome shotgun (WGS) entry which is preliminary data.</text>
</comment>
<evidence type="ECO:0000313" key="2">
    <source>
        <dbReference type="EMBL" id="RJF76281.1"/>
    </source>
</evidence>
<dbReference type="InterPro" id="IPR005502">
    <property type="entry name" value="Ribosyl_crysJ1"/>
</dbReference>
<feature type="binding site" evidence="1">
    <location>
        <position position="61"/>
    </location>
    <ligand>
        <name>Mg(2+)</name>
        <dbReference type="ChEBI" id="CHEBI:18420"/>
        <label>1</label>
    </ligand>
</feature>
<feature type="binding site" evidence="1">
    <location>
        <position position="245"/>
    </location>
    <ligand>
        <name>Mg(2+)</name>
        <dbReference type="ChEBI" id="CHEBI:18420"/>
        <label>1</label>
    </ligand>
</feature>
<evidence type="ECO:0000256" key="1">
    <source>
        <dbReference type="PIRSR" id="PIRSR605502-1"/>
    </source>
</evidence>
<dbReference type="GO" id="GO:0047407">
    <property type="term" value="F:ADP-ribosyl-[dinitrogen reductase] hydrolase activity"/>
    <property type="evidence" value="ECO:0007669"/>
    <property type="project" value="UniProtKB-EC"/>
</dbReference>
<dbReference type="SUPFAM" id="SSF101478">
    <property type="entry name" value="ADP-ribosylglycohydrolase"/>
    <property type="match status" value="1"/>
</dbReference>
<keyword evidence="1" id="KW-0460">Magnesium</keyword>
<reference evidence="2 3" key="1">
    <citation type="submission" date="2018-09" db="EMBL/GenBank/DDBJ databases">
        <title>Draft genome sequence of Rhodopseudomonas palustris 2.1.18.</title>
        <authorList>
            <person name="Robertson S.L."/>
            <person name="Meyer T.E."/>
            <person name="Kyndt J.A."/>
        </authorList>
    </citation>
    <scope>NUCLEOTIDE SEQUENCE [LARGE SCALE GENOMIC DNA]</scope>
    <source>
        <strain evidence="2 3">2.1.18</strain>
    </source>
</reference>
<comment type="cofactor">
    <cofactor evidence="1">
        <name>Mg(2+)</name>
        <dbReference type="ChEBI" id="CHEBI:18420"/>
    </cofactor>
    <text evidence="1">Binds 2 magnesium ions per subunit.</text>
</comment>
<keyword evidence="2" id="KW-0378">Hydrolase</keyword>
<dbReference type="Proteomes" id="UP000285523">
    <property type="component" value="Unassembled WGS sequence"/>
</dbReference>
<dbReference type="InterPro" id="IPR013479">
    <property type="entry name" value="ADP-ribosyl_diN_reduct_hydro"/>
</dbReference>
<dbReference type="InterPro" id="IPR050792">
    <property type="entry name" value="ADP-ribosylglycohydrolase"/>
</dbReference>
<dbReference type="Gene3D" id="1.10.4080.10">
    <property type="entry name" value="ADP-ribosylation/Crystallin J1"/>
    <property type="match status" value="1"/>
</dbReference>
<gene>
    <name evidence="2" type="primary">draG</name>
    <name evidence="2" type="ORF">D4Q52_06590</name>
</gene>
<dbReference type="EMBL" id="QYYD01000005">
    <property type="protein sequence ID" value="RJF76281.1"/>
    <property type="molecule type" value="Genomic_DNA"/>
</dbReference>
<dbReference type="Pfam" id="PF03747">
    <property type="entry name" value="ADP_ribosyl_GH"/>
    <property type="match status" value="1"/>
</dbReference>
<dbReference type="PANTHER" id="PTHR16222">
    <property type="entry name" value="ADP-RIBOSYLGLYCOHYDROLASE"/>
    <property type="match status" value="1"/>
</dbReference>
<feature type="binding site" evidence="1">
    <location>
        <position position="243"/>
    </location>
    <ligand>
        <name>Mg(2+)</name>
        <dbReference type="ChEBI" id="CHEBI:18420"/>
        <label>1</label>
    </ligand>
</feature>
<keyword evidence="2" id="KW-0326">Glycosidase</keyword>
<feature type="binding site" evidence="1">
    <location>
        <position position="246"/>
    </location>
    <ligand>
        <name>Mg(2+)</name>
        <dbReference type="ChEBI" id="CHEBI:18420"/>
        <label>1</label>
    </ligand>
</feature>
<dbReference type="InterPro" id="IPR036705">
    <property type="entry name" value="Ribosyl_crysJ1_sf"/>
</dbReference>
<dbReference type="RefSeq" id="WP_119855750.1">
    <property type="nucleotide sequence ID" value="NZ_QYYD01000005.1"/>
</dbReference>
<dbReference type="AlphaFoldDB" id="A0A418VJQ2"/>
<keyword evidence="1" id="KW-0479">Metal-binding</keyword>
<organism evidence="2 3">
    <name type="scientific">Rhodopseudomonas palustris</name>
    <dbReference type="NCBI Taxonomy" id="1076"/>
    <lineage>
        <taxon>Bacteria</taxon>
        <taxon>Pseudomonadati</taxon>
        <taxon>Pseudomonadota</taxon>
        <taxon>Alphaproteobacteria</taxon>
        <taxon>Hyphomicrobiales</taxon>
        <taxon>Nitrobacteraceae</taxon>
        <taxon>Rhodopseudomonas</taxon>
    </lineage>
</organism>
<dbReference type="PANTHER" id="PTHR16222:SF12">
    <property type="entry name" value="ADP-RIBOSYLGLYCOHYDROLASE-RELATED"/>
    <property type="match status" value="1"/>
</dbReference>
<sequence length="296" mass="31569">MGEPGIEDRALAAYLGFAIGDALGATVEFMTRSEIAARYGVHKDIVGGGWLRLKPGQVTDDTDMALALGRSLIRRDGFDICDVCEEFAAWLKTGPVDVGSTCRRGIRRYITTGSVEGPYFEGDAGNGAAMRILPLALATIGRPVEAEAWSIAQGHITHHHPLSDGAAIALVRMLQALISGDGAAGARAIADELVRSERSFRFQPYRGQSSAYVVDTMQTVLHFYFTTDSFADCVIATVNQGGDADTTGALAAMLAGASHGLAAIPKRWLDRLDRTVAASIKHQVPLLLALSQRAQK</sequence>
<proteinExistence type="predicted"/>
<dbReference type="GO" id="GO:0046872">
    <property type="term" value="F:metal ion binding"/>
    <property type="evidence" value="ECO:0007669"/>
    <property type="project" value="UniProtKB-KW"/>
</dbReference>
<feature type="binding site" evidence="1">
    <location>
        <position position="60"/>
    </location>
    <ligand>
        <name>Mg(2+)</name>
        <dbReference type="ChEBI" id="CHEBI:18420"/>
        <label>1</label>
    </ligand>
</feature>
<accession>A0A418VJQ2</accession>
<dbReference type="NCBIfam" id="TIGR02662">
    <property type="entry name" value="dinitro_DRAG"/>
    <property type="match status" value="1"/>
</dbReference>